<proteinExistence type="predicted"/>
<dbReference type="Proteomes" id="UP001264980">
    <property type="component" value="Unassembled WGS sequence"/>
</dbReference>
<evidence type="ECO:0000313" key="2">
    <source>
        <dbReference type="Proteomes" id="UP001264980"/>
    </source>
</evidence>
<evidence type="ECO:0000313" key="1">
    <source>
        <dbReference type="EMBL" id="MDR6807306.1"/>
    </source>
</evidence>
<reference evidence="1 2" key="1">
    <citation type="submission" date="2023-07" db="EMBL/GenBank/DDBJ databases">
        <title>Sorghum-associated microbial communities from plants grown in Nebraska, USA.</title>
        <authorList>
            <person name="Schachtman D."/>
        </authorList>
    </citation>
    <scope>NUCLEOTIDE SEQUENCE [LARGE SCALE GENOMIC DNA]</scope>
    <source>
        <strain evidence="1 2">BE57</strain>
    </source>
</reference>
<organism evidence="1 2">
    <name type="scientific">Dyadobacter fermentans</name>
    <dbReference type="NCBI Taxonomy" id="94254"/>
    <lineage>
        <taxon>Bacteria</taxon>
        <taxon>Pseudomonadati</taxon>
        <taxon>Bacteroidota</taxon>
        <taxon>Cytophagia</taxon>
        <taxon>Cytophagales</taxon>
        <taxon>Spirosomataceae</taxon>
        <taxon>Dyadobacter</taxon>
    </lineage>
</organism>
<comment type="caution">
    <text evidence="1">The sequence shown here is derived from an EMBL/GenBank/DDBJ whole genome shotgun (WGS) entry which is preliminary data.</text>
</comment>
<accession>A0ABU1R1M0</accession>
<protein>
    <submittedName>
        <fullName evidence="1">Uncharacterized protein</fullName>
    </submittedName>
</protein>
<gene>
    <name evidence="1" type="ORF">J2W84_004357</name>
</gene>
<name>A0ABU1R1M0_9BACT</name>
<dbReference type="EMBL" id="JAVDTI010000004">
    <property type="protein sequence ID" value="MDR6807306.1"/>
    <property type="molecule type" value="Genomic_DNA"/>
</dbReference>
<sequence length="42" mass="4941">MQADTKDGLRKLGCISWGPKLYLYNYKPNKYYFTAIPRKGKI</sequence>
<keyword evidence="2" id="KW-1185">Reference proteome</keyword>